<keyword evidence="4 7" id="KW-0808">Transferase</keyword>
<evidence type="ECO:0000256" key="1">
    <source>
        <dbReference type="ARBA" id="ARBA00006594"/>
    </source>
</evidence>
<dbReference type="SUPFAM" id="SSF53335">
    <property type="entry name" value="S-adenosyl-L-methionine-dependent methyltransferases"/>
    <property type="match status" value="1"/>
</dbReference>
<dbReference type="Gene3D" id="3.40.50.150">
    <property type="entry name" value="Vaccinia Virus protein VP39"/>
    <property type="match status" value="1"/>
</dbReference>
<dbReference type="PANTHER" id="PTHR30481">
    <property type="entry name" value="DNA ADENINE METHYLASE"/>
    <property type="match status" value="1"/>
</dbReference>
<dbReference type="PRINTS" id="PR00505">
    <property type="entry name" value="D12N6MTFRASE"/>
</dbReference>
<dbReference type="GO" id="GO:0006298">
    <property type="term" value="P:mismatch repair"/>
    <property type="evidence" value="ECO:0007669"/>
    <property type="project" value="TreeGrafter"/>
</dbReference>
<sequence>MAKSLSPLRYPGGKSKIYGKVKNLIEANTLGDRTYVEPFAGGFGIGIGLLCDDIVQSAVINDFDSHIYHFWYSVLHHTEDLLKRITDTPITLEEREKQKAVYRDSSADEVSDGFATLFLNRVNFSGVIKGGPIGGLSQNGAYKIDCRFNKSEIVKKIERIALLKNRIELYNCDASELITVRLQDTICTSFFNIDPPYVKKGRQLYANYFKEEDHRSLERIITEHLGETRWIVTYDDCDLIRDIYKQYHMTEYGIQHNAGGSVRGKEIVITNIPEGSFAW</sequence>
<comment type="similarity">
    <text evidence="1">Belongs to the N(4)/N(6)-methyltransferase family.</text>
</comment>
<dbReference type="InterPro" id="IPR012263">
    <property type="entry name" value="M_m6A_EcoRV"/>
</dbReference>
<protein>
    <recommendedName>
        <fullName evidence="2">site-specific DNA-methyltransferase (adenine-specific)</fullName>
        <ecNumber evidence="2">2.1.1.72</ecNumber>
    </recommendedName>
</protein>
<reference evidence="7 8" key="1">
    <citation type="submission" date="2013-09" db="EMBL/GenBank/DDBJ databases">
        <title>Biodegradation of hydrocarbons in the deep terrestrial subsurface : characterization of a microbial consortium composed of two Desulfotomaculum species originating from a deep geological formation.</title>
        <authorList>
            <person name="Aullo T."/>
            <person name="Berlendis S."/>
            <person name="Lascourreges J.-F."/>
            <person name="Dessort D."/>
            <person name="Saint-Laurent S."/>
            <person name="Schraauwers B."/>
            <person name="Mas J."/>
            <person name="Magot M."/>
            <person name="Ranchou-Peyruse A."/>
        </authorList>
    </citation>
    <scope>NUCLEOTIDE SEQUENCE [LARGE SCALE GENOMIC DNA]</scope>
    <source>
        <strain evidence="7 8">Bs107</strain>
    </source>
</reference>
<dbReference type="InterPro" id="IPR029063">
    <property type="entry name" value="SAM-dependent_MTases_sf"/>
</dbReference>
<accession>A0A2C6MDZ5</accession>
<dbReference type="GO" id="GO:0009007">
    <property type="term" value="F:site-specific DNA-methyltransferase (adenine-specific) activity"/>
    <property type="evidence" value="ECO:0007669"/>
    <property type="project" value="UniProtKB-EC"/>
</dbReference>
<evidence type="ECO:0000313" key="7">
    <source>
        <dbReference type="EMBL" id="PHJ37526.1"/>
    </source>
</evidence>
<gene>
    <name evidence="7" type="ORF">P378_15615</name>
</gene>
<evidence type="ECO:0000256" key="2">
    <source>
        <dbReference type="ARBA" id="ARBA00011900"/>
    </source>
</evidence>
<dbReference type="EMBL" id="AWQQ01000089">
    <property type="protein sequence ID" value="PHJ37526.1"/>
    <property type="molecule type" value="Genomic_DNA"/>
</dbReference>
<dbReference type="PANTHER" id="PTHR30481:SF2">
    <property type="entry name" value="SITE-SPECIFIC DNA-METHYLTRANSFERASE (ADENINE-SPECIFIC)"/>
    <property type="match status" value="1"/>
</dbReference>
<dbReference type="Pfam" id="PF02086">
    <property type="entry name" value="MethyltransfD12"/>
    <property type="match status" value="1"/>
</dbReference>
<dbReference type="InterPro" id="IPR012327">
    <property type="entry name" value="MeTrfase_D12"/>
</dbReference>
<organism evidence="7 8">
    <name type="scientific">Desulforamulus profundi</name>
    <dbReference type="NCBI Taxonomy" id="1383067"/>
    <lineage>
        <taxon>Bacteria</taxon>
        <taxon>Bacillati</taxon>
        <taxon>Bacillota</taxon>
        <taxon>Clostridia</taxon>
        <taxon>Eubacteriales</taxon>
        <taxon>Peptococcaceae</taxon>
        <taxon>Desulforamulus</taxon>
    </lineage>
</organism>
<comment type="catalytic activity">
    <reaction evidence="6">
        <text>a 2'-deoxyadenosine in DNA + S-adenosyl-L-methionine = an N(6)-methyl-2'-deoxyadenosine in DNA + S-adenosyl-L-homocysteine + H(+)</text>
        <dbReference type="Rhea" id="RHEA:15197"/>
        <dbReference type="Rhea" id="RHEA-COMP:12418"/>
        <dbReference type="Rhea" id="RHEA-COMP:12419"/>
        <dbReference type="ChEBI" id="CHEBI:15378"/>
        <dbReference type="ChEBI" id="CHEBI:57856"/>
        <dbReference type="ChEBI" id="CHEBI:59789"/>
        <dbReference type="ChEBI" id="CHEBI:90615"/>
        <dbReference type="ChEBI" id="CHEBI:90616"/>
        <dbReference type="EC" id="2.1.1.72"/>
    </reaction>
</comment>
<dbReference type="Proteomes" id="UP000222564">
    <property type="component" value="Unassembled WGS sequence"/>
</dbReference>
<evidence type="ECO:0000256" key="3">
    <source>
        <dbReference type="ARBA" id="ARBA00022603"/>
    </source>
</evidence>
<evidence type="ECO:0000256" key="5">
    <source>
        <dbReference type="ARBA" id="ARBA00022691"/>
    </source>
</evidence>
<proteinExistence type="inferred from homology"/>
<dbReference type="Gene3D" id="1.10.1020.10">
    <property type="entry name" value="Adenine-specific Methyltransferase, Domain 2"/>
    <property type="match status" value="1"/>
</dbReference>
<dbReference type="GO" id="GO:0032259">
    <property type="term" value="P:methylation"/>
    <property type="evidence" value="ECO:0007669"/>
    <property type="project" value="UniProtKB-KW"/>
</dbReference>
<dbReference type="PIRSF" id="PIRSF000398">
    <property type="entry name" value="M_m6A_EcoRV"/>
    <property type="match status" value="1"/>
</dbReference>
<dbReference type="OrthoDB" id="9805629at2"/>
<dbReference type="AlphaFoldDB" id="A0A2C6MDZ5"/>
<keyword evidence="8" id="KW-1185">Reference proteome</keyword>
<dbReference type="GO" id="GO:0043565">
    <property type="term" value="F:sequence-specific DNA binding"/>
    <property type="evidence" value="ECO:0007669"/>
    <property type="project" value="TreeGrafter"/>
</dbReference>
<keyword evidence="5" id="KW-0949">S-adenosyl-L-methionine</keyword>
<evidence type="ECO:0000313" key="8">
    <source>
        <dbReference type="Proteomes" id="UP000222564"/>
    </source>
</evidence>
<dbReference type="GO" id="GO:1904047">
    <property type="term" value="F:S-adenosyl-L-methionine binding"/>
    <property type="evidence" value="ECO:0007669"/>
    <property type="project" value="TreeGrafter"/>
</dbReference>
<comment type="caution">
    <text evidence="7">The sequence shown here is derived from an EMBL/GenBank/DDBJ whole genome shotgun (WGS) entry which is preliminary data.</text>
</comment>
<evidence type="ECO:0000256" key="6">
    <source>
        <dbReference type="ARBA" id="ARBA00047942"/>
    </source>
</evidence>
<name>A0A2C6MDZ5_9FIRM</name>
<dbReference type="EC" id="2.1.1.72" evidence="2"/>
<dbReference type="RefSeq" id="WP_099083684.1">
    <property type="nucleotide sequence ID" value="NZ_AWQQ01000089.1"/>
</dbReference>
<dbReference type="GO" id="GO:0009307">
    <property type="term" value="P:DNA restriction-modification system"/>
    <property type="evidence" value="ECO:0007669"/>
    <property type="project" value="InterPro"/>
</dbReference>
<keyword evidence="3 7" id="KW-0489">Methyltransferase</keyword>
<evidence type="ECO:0000256" key="4">
    <source>
        <dbReference type="ARBA" id="ARBA00022679"/>
    </source>
</evidence>
<dbReference type="InterPro" id="IPR023095">
    <property type="entry name" value="Ade_MeTrfase_dom_2"/>
</dbReference>